<feature type="domain" description="Mab-21-like HhH/H2TH-like" evidence="2">
    <location>
        <begin position="592"/>
        <end position="656"/>
    </location>
</feature>
<dbReference type="SMART" id="SM01265">
    <property type="entry name" value="Mab-21"/>
    <property type="match status" value="1"/>
</dbReference>
<dbReference type="EMBL" id="GDIQ01034506">
    <property type="protein sequence ID" value="JAN60231.1"/>
    <property type="molecule type" value="Transcribed_RNA"/>
</dbReference>
<dbReference type="Pfam" id="PF20266">
    <property type="entry name" value="Mab-21_C"/>
    <property type="match status" value="1"/>
</dbReference>
<feature type="region of interest" description="Disordered" evidence="1">
    <location>
        <begin position="980"/>
        <end position="1001"/>
    </location>
</feature>
<dbReference type="PANTHER" id="PTHR10656">
    <property type="entry name" value="CELL FATE DETERMINING PROTEIN MAB21-RELATED"/>
    <property type="match status" value="1"/>
</dbReference>
<feature type="region of interest" description="Disordered" evidence="1">
    <location>
        <begin position="718"/>
        <end position="762"/>
    </location>
</feature>
<dbReference type="EMBL" id="GDIQ01033254">
    <property type="protein sequence ID" value="JAN61483.1"/>
    <property type="molecule type" value="Transcribed_RNA"/>
</dbReference>
<dbReference type="PANTHER" id="PTHR10656:SF69">
    <property type="entry name" value="MAB-21-LIKE HHH_H2TH-LIKE DOMAIN-CONTAINING PROTEIN"/>
    <property type="match status" value="1"/>
</dbReference>
<feature type="region of interest" description="Disordered" evidence="1">
    <location>
        <begin position="209"/>
        <end position="299"/>
    </location>
</feature>
<evidence type="ECO:0000256" key="1">
    <source>
        <dbReference type="SAM" id="MobiDB-lite"/>
    </source>
</evidence>
<proteinExistence type="predicted"/>
<evidence type="ECO:0000313" key="3">
    <source>
        <dbReference type="EMBL" id="JAN61483.1"/>
    </source>
</evidence>
<dbReference type="InterPro" id="IPR046906">
    <property type="entry name" value="Mab-21_HhH/H2TH-like"/>
</dbReference>
<evidence type="ECO:0000259" key="2">
    <source>
        <dbReference type="Pfam" id="PF20266"/>
    </source>
</evidence>
<dbReference type="AlphaFoldDB" id="A0A0P5EEV9"/>
<dbReference type="OrthoDB" id="6350060at2759"/>
<accession>A0A0P5EEV9</accession>
<feature type="compositionally biased region" description="Polar residues" evidence="1">
    <location>
        <begin position="241"/>
        <end position="261"/>
    </location>
</feature>
<protein>
    <submittedName>
        <fullName evidence="3">Mab-21</fullName>
    </submittedName>
</protein>
<feature type="compositionally biased region" description="Polar residues" evidence="1">
    <location>
        <begin position="718"/>
        <end position="728"/>
    </location>
</feature>
<sequence length="1021" mass="114838">MGNNCCQGQSELADGFEVERRMGSQGNVQSSVAMTFQDNGKRIDPRHKVNEYYQILREIQTENLNKMRDQLKKNPQLFLLNNLILSIQFFDNFDRDKESIRSTKTDQETAVNSALGDIRRGCHYEGALTEVVGRDYRYQPKGANLPEVVTKTRYNIIHRNLEVYPQEQYSSLVCNEYTSADDPIYRFCMEDVEKLPGWIMLRCVDIPNGHRSSDGTHSTTYDRVDNDSESYYGKSSDYDSPKSSVQCDSIPSVKSGSSGTTHVKILASQEISKRPPMATPDVSSSSSTDDDGGDQFPSTGTELMKVIENRMKGRDNRPPASAVPLSDDFGRARAQKPAVMVPTLPAKVKTKRRGVKSIESSSDDDYDYTSINDLPRPLEGSKLGLTGQVPKPRNSALSSDCFQTVKIRVVDSADNPLGLGGQFERKTYLSSTAFFGQFAENFYDWSQKLDRGLQDASSYKAAICCTLIKPASNCQYRTTVEFLPVIPVAQWPDAAREWQNRKRTAMLDKRTNIQYRWPQPTQVDTIVKQGCHLSTEGGKFRGRTSPNSKLEWQFSFGTAQDTLLSSLSEPHLRALLWARLIFHHVIAPIGVLSQYHMETVFFWLVESNYIDWNEASLGENIMNIFQTLYNCIQQRKLQHYFIRKRNLFSSKAPKDLVKAQGRLFRLIEKFVPLTMQAAKQFQTSNSTFPFPDLTRLWEIVTTPLTLVSINPGLAGSNKHLSNSDNSLNGVKKKRGSKGKSSDEGFWEAVTKAPQPTGDKTRDLLRKERARIDAEEREKRQVPVAEAADKADVNITAFNISQTKILLEFFCEHFIRMSASCNKIRAYNKSTVMLDQAFNLATLLKEERFDESAEDFFDIIEKLRSAAHQGQFTEPVVNIPGSPCVFQTGIEAPVGRPLSNGGGIYRNSSLSNGAIRLTPLPLTPTQQPFRFNKANGHVIQKSTLSYEQDFLNGPMIHSMSQTIEKPSSNGAANVTSAVIESVRSSETEPTDQFDSPPPTHRKFNKIIAFSQSDDDMDESTDF</sequence>
<name>A0A0P5EEV9_9CRUS</name>
<dbReference type="Gene3D" id="1.10.1410.40">
    <property type="match status" value="1"/>
</dbReference>
<organism evidence="3">
    <name type="scientific">Daphnia magna</name>
    <dbReference type="NCBI Taxonomy" id="35525"/>
    <lineage>
        <taxon>Eukaryota</taxon>
        <taxon>Metazoa</taxon>
        <taxon>Ecdysozoa</taxon>
        <taxon>Arthropoda</taxon>
        <taxon>Crustacea</taxon>
        <taxon>Branchiopoda</taxon>
        <taxon>Diplostraca</taxon>
        <taxon>Cladocera</taxon>
        <taxon>Anomopoda</taxon>
        <taxon>Daphniidae</taxon>
        <taxon>Daphnia</taxon>
    </lineage>
</organism>
<reference evidence="3" key="1">
    <citation type="submission" date="2015-10" db="EMBL/GenBank/DDBJ databases">
        <title>EvidentialGene: Evidence-directed Construction of Complete mRNA Transcriptomes without Genomes.</title>
        <authorList>
            <person name="Gilbert D.G."/>
        </authorList>
    </citation>
    <scope>NUCLEOTIDE SEQUENCE</scope>
</reference>
<dbReference type="InterPro" id="IPR024810">
    <property type="entry name" value="MAB21L/cGLR"/>
</dbReference>